<sequence>MPALSRKIPALSIFLVASACVLLSACSEPAAQDEADPIPSVTVEVLKAAPLLVTTDLSGRLTASRVAEVRARVSGIVLERTYQEGSFIEKGDTLFKIDPEPLQVAVDSARAALNKAEANRVEASQKEQRLQRLLGNNSVSRQDYDSARALSQQAAADVASAEAELARARLDLGYATVTAPISGRIGRAQVSEGALVGHNEATLLATIQQLDPIYADISQAADQYTAMRDANDTDSAADDTEVALMQSDDTHLTGRLLFAEPFVDQGTGQIMLRSEFPNPGLDLLPGAFVQVRVPVRHLEKGITVAQRAVQLDGAGKPMAMVVNDAGQVVRRLLTLGGVHDGRWIVLEGLEAGERVIVSGLQQIAPGMDVTVEPPSDATPSYDAASLAGETL</sequence>
<proteinExistence type="predicted"/>
<reference evidence="1" key="1">
    <citation type="submission" date="2020-06" db="EMBL/GenBank/DDBJ databases">
        <title>Whole Genome Sequence of Halomonas aquamarina MB598.</title>
        <authorList>
            <person name="Pervaiz M."/>
            <person name="Fariq A."/>
            <person name="Yasmin A."/>
            <person name="Welch M."/>
        </authorList>
    </citation>
    <scope>NUCLEOTIDE SEQUENCE</scope>
    <source>
        <strain evidence="1">MB598</strain>
    </source>
</reference>
<evidence type="ECO:0000313" key="2">
    <source>
        <dbReference type="Proteomes" id="UP001319846"/>
    </source>
</evidence>
<organism evidence="1 2">
    <name type="scientific">Vreelandella aquamarina</name>
    <dbReference type="NCBI Taxonomy" id="77097"/>
    <lineage>
        <taxon>Bacteria</taxon>
        <taxon>Pseudomonadati</taxon>
        <taxon>Pseudomonadota</taxon>
        <taxon>Gammaproteobacteria</taxon>
        <taxon>Oceanospirillales</taxon>
        <taxon>Halomonadaceae</taxon>
        <taxon>Vreelandella</taxon>
    </lineage>
</organism>
<dbReference type="EMBL" id="JABYQT010000012">
    <property type="protein sequence ID" value="MBZ5488876.1"/>
    <property type="molecule type" value="Genomic_DNA"/>
</dbReference>
<name>A0ACC5VXB3_9GAMM</name>
<accession>A0ACC5VXB3</accession>
<dbReference type="Proteomes" id="UP001319846">
    <property type="component" value="Unassembled WGS sequence"/>
</dbReference>
<gene>
    <name evidence="1" type="ORF">HW452_15225</name>
</gene>
<protein>
    <submittedName>
        <fullName evidence="1">Efflux RND transporter periplasmic adaptor subunit</fullName>
    </submittedName>
</protein>
<evidence type="ECO:0000313" key="1">
    <source>
        <dbReference type="EMBL" id="MBZ5488876.1"/>
    </source>
</evidence>
<comment type="caution">
    <text evidence="1">The sequence shown here is derived from an EMBL/GenBank/DDBJ whole genome shotgun (WGS) entry which is preliminary data.</text>
</comment>
<keyword evidence="2" id="KW-1185">Reference proteome</keyword>